<evidence type="ECO:0000313" key="2">
    <source>
        <dbReference type="Proteomes" id="UP000028837"/>
    </source>
</evidence>
<dbReference type="Pfam" id="PF05600">
    <property type="entry name" value="CDK5RAP3"/>
    <property type="match status" value="1"/>
</dbReference>
<dbReference type="Proteomes" id="UP000028837">
    <property type="component" value="Unassembled WGS sequence"/>
</dbReference>
<gene>
    <name evidence="1" type="ORF">TGDOM2_310630A</name>
</gene>
<sequence length="83" mass="9232">MSFGGGGVQAQLDVPYQKVADWLLCRRQVADNWAQLLKAAHAHVAEAVTQGVGDEQVAQEFLQKNKDELHYLKIKELVSILSQ</sequence>
<organism evidence="1 2">
    <name type="scientific">Toxoplasma gondii GAB2-2007-GAL-DOM2</name>
    <dbReference type="NCBI Taxonomy" id="1130820"/>
    <lineage>
        <taxon>Eukaryota</taxon>
        <taxon>Sar</taxon>
        <taxon>Alveolata</taxon>
        <taxon>Apicomplexa</taxon>
        <taxon>Conoidasida</taxon>
        <taxon>Coccidia</taxon>
        <taxon>Eucoccidiorida</taxon>
        <taxon>Eimeriorina</taxon>
        <taxon>Sarcocystidae</taxon>
        <taxon>Toxoplasma</taxon>
    </lineage>
</organism>
<dbReference type="EMBL" id="AHZU02000430">
    <property type="protein sequence ID" value="KFG44489.1"/>
    <property type="molecule type" value="Genomic_DNA"/>
</dbReference>
<evidence type="ECO:0000313" key="1">
    <source>
        <dbReference type="EMBL" id="KFG44489.1"/>
    </source>
</evidence>
<comment type="caution">
    <text evidence="1">The sequence shown here is derived from an EMBL/GenBank/DDBJ whole genome shotgun (WGS) entry which is preliminary data.</text>
</comment>
<reference evidence="1 2" key="1">
    <citation type="submission" date="2014-02" db="EMBL/GenBank/DDBJ databases">
        <authorList>
            <person name="Sibley D."/>
            <person name="Venepally P."/>
            <person name="Karamycheva S."/>
            <person name="Hadjithomas M."/>
            <person name="Khan A."/>
            <person name="Brunk B."/>
            <person name="Roos D."/>
            <person name="Caler E."/>
            <person name="Lorenzi H."/>
        </authorList>
    </citation>
    <scope>NUCLEOTIDE SEQUENCE [LARGE SCALE GENOMIC DNA]</scope>
    <source>
        <strain evidence="1 2">GAB2-2007-GAL-DOM2</strain>
    </source>
</reference>
<proteinExistence type="predicted"/>
<feature type="non-terminal residue" evidence="1">
    <location>
        <position position="83"/>
    </location>
</feature>
<dbReference type="VEuPathDB" id="ToxoDB:TGDOM2_310630A"/>
<dbReference type="AlphaFoldDB" id="A0A086KJC1"/>
<accession>A0A086KJC1</accession>
<protein>
    <submittedName>
        <fullName evidence="1">Uncharacterized protein</fullName>
    </submittedName>
</protein>
<dbReference type="InterPro" id="IPR008491">
    <property type="entry name" value="CDK5RAP3"/>
</dbReference>
<name>A0A086KJC1_TOXGO</name>